<dbReference type="OrthoDB" id="1489890at2"/>
<dbReference type="Proteomes" id="UP000321562">
    <property type="component" value="Unassembled WGS sequence"/>
</dbReference>
<name>A0A5C6RSS7_9RHOB</name>
<evidence type="ECO:0000313" key="1">
    <source>
        <dbReference type="EMBL" id="TXB65004.1"/>
    </source>
</evidence>
<reference evidence="1 2" key="1">
    <citation type="submission" date="2019-08" db="EMBL/GenBank/DDBJ databases">
        <authorList>
            <person name="Ye J."/>
        </authorList>
    </citation>
    <scope>NUCLEOTIDE SEQUENCE [LARGE SCALE GENOMIC DNA]</scope>
    <source>
        <strain evidence="1 2">TK008</strain>
    </source>
</reference>
<proteinExistence type="predicted"/>
<dbReference type="EMBL" id="VOPL01000010">
    <property type="protein sequence ID" value="TXB65004.1"/>
    <property type="molecule type" value="Genomic_DNA"/>
</dbReference>
<dbReference type="AlphaFoldDB" id="A0A5C6RSS7"/>
<keyword evidence="2" id="KW-1185">Reference proteome</keyword>
<evidence type="ECO:0000313" key="2">
    <source>
        <dbReference type="Proteomes" id="UP000321562"/>
    </source>
</evidence>
<protein>
    <submittedName>
        <fullName evidence="1">Uncharacterized protein</fullName>
    </submittedName>
</protein>
<comment type="caution">
    <text evidence="1">The sequence shown here is derived from an EMBL/GenBank/DDBJ whole genome shotgun (WGS) entry which is preliminary data.</text>
</comment>
<accession>A0A5C6RSS7</accession>
<sequence length="336" mass="37094">MSMLAVSGVGIFNGLNICVDANGAVHKLEDNRENKGGHNTHSIVWPALDAWLRIDTNAARFLSAIKLHGSNLKDALDSIWPNRQPVSIVVPMIDAWAFDLNVATQHHEQRNISSYTPHDLNEIPCSFQDEMDFLSETWNALEPSMPSGFTQLDNHLLRRMFQMVHQQDNSVLDPEDRVPLANSSVVTRYSELEPTLQQAVPQPFLVDEAGASEPQIFQLASTDGSTPRAMISRAVLLLRAATALNVLTLNEAGFSQHGTEIRPWIDPLLVHRGIVAADALPDRMADLWDSTKFAVEDFQASLAACSYDPQAFFTANDNGTPAVTQLERAAMWGICP</sequence>
<dbReference type="RefSeq" id="WP_147100885.1">
    <property type="nucleotide sequence ID" value="NZ_JBHUFH010000034.1"/>
</dbReference>
<organism evidence="1 2">
    <name type="scientific">Paracoccus aurantiacus</name>
    <dbReference type="NCBI Taxonomy" id="2599412"/>
    <lineage>
        <taxon>Bacteria</taxon>
        <taxon>Pseudomonadati</taxon>
        <taxon>Pseudomonadota</taxon>
        <taxon>Alphaproteobacteria</taxon>
        <taxon>Rhodobacterales</taxon>
        <taxon>Paracoccaceae</taxon>
        <taxon>Paracoccus</taxon>
    </lineage>
</organism>
<gene>
    <name evidence="1" type="ORF">FQV27_16980</name>
</gene>